<gene>
    <name evidence="2" type="ORF">NC653_019840</name>
</gene>
<name>A0AAD6MJE2_9ROSI</name>
<dbReference type="EMBL" id="JAQIZT010000008">
    <property type="protein sequence ID" value="KAJ6986457.1"/>
    <property type="molecule type" value="Genomic_DNA"/>
</dbReference>
<feature type="region of interest" description="Disordered" evidence="1">
    <location>
        <begin position="1"/>
        <end position="28"/>
    </location>
</feature>
<feature type="compositionally biased region" description="Basic residues" evidence="1">
    <location>
        <begin position="8"/>
        <end position="24"/>
    </location>
</feature>
<proteinExistence type="predicted"/>
<reference evidence="2" key="1">
    <citation type="journal article" date="2023" name="Mol. Ecol. Resour.">
        <title>Chromosome-level genome assembly of a triploid poplar Populus alba 'Berolinensis'.</title>
        <authorList>
            <person name="Chen S."/>
            <person name="Yu Y."/>
            <person name="Wang X."/>
            <person name="Wang S."/>
            <person name="Zhang T."/>
            <person name="Zhou Y."/>
            <person name="He R."/>
            <person name="Meng N."/>
            <person name="Wang Y."/>
            <person name="Liu W."/>
            <person name="Liu Z."/>
            <person name="Liu J."/>
            <person name="Guo Q."/>
            <person name="Huang H."/>
            <person name="Sederoff R.R."/>
            <person name="Wang G."/>
            <person name="Qu G."/>
            <person name="Chen S."/>
        </authorList>
    </citation>
    <scope>NUCLEOTIDE SEQUENCE</scope>
    <source>
        <strain evidence="2">SC-2020</strain>
    </source>
</reference>
<dbReference type="AlphaFoldDB" id="A0AAD6MJE2"/>
<accession>A0AAD6MJE2</accession>
<comment type="caution">
    <text evidence="2">The sequence shown here is derived from an EMBL/GenBank/DDBJ whole genome shotgun (WGS) entry which is preliminary data.</text>
</comment>
<evidence type="ECO:0000256" key="1">
    <source>
        <dbReference type="SAM" id="MobiDB-lite"/>
    </source>
</evidence>
<evidence type="ECO:0000313" key="2">
    <source>
        <dbReference type="EMBL" id="KAJ6986457.1"/>
    </source>
</evidence>
<evidence type="ECO:0000313" key="3">
    <source>
        <dbReference type="Proteomes" id="UP001164929"/>
    </source>
</evidence>
<organism evidence="2 3">
    <name type="scientific">Populus alba x Populus x berolinensis</name>
    <dbReference type="NCBI Taxonomy" id="444605"/>
    <lineage>
        <taxon>Eukaryota</taxon>
        <taxon>Viridiplantae</taxon>
        <taxon>Streptophyta</taxon>
        <taxon>Embryophyta</taxon>
        <taxon>Tracheophyta</taxon>
        <taxon>Spermatophyta</taxon>
        <taxon>Magnoliopsida</taxon>
        <taxon>eudicotyledons</taxon>
        <taxon>Gunneridae</taxon>
        <taxon>Pentapetalae</taxon>
        <taxon>rosids</taxon>
        <taxon>fabids</taxon>
        <taxon>Malpighiales</taxon>
        <taxon>Salicaceae</taxon>
        <taxon>Saliceae</taxon>
        <taxon>Populus</taxon>
    </lineage>
</organism>
<keyword evidence="3" id="KW-1185">Reference proteome</keyword>
<protein>
    <submittedName>
        <fullName evidence="2">Uncharacterized protein</fullName>
    </submittedName>
</protein>
<dbReference type="Proteomes" id="UP001164929">
    <property type="component" value="Chromosome 8"/>
</dbReference>
<sequence length="115" mass="13716">MAQVRQVTNHKKRGKRQQTRKKTKASPCIMRVDSRRERKEKDNVRAIVFCSVRLNSANSREEKTTVWVFISHIYCSRPSYPVTSSYDHETTLDDNMTRCTSQIEKLNWNRYSREM</sequence>